<sequence>MSEEDTMTQINIHEAKTQLSRLIQAALSGEEIIIAKDHKPLVKLVPLEQPKARRELGSARGQIKLSEDFDAPLDDFQDYR</sequence>
<accession>A0ABU9DCI8</accession>
<comment type="function">
    <text evidence="2">Antitoxin component of a type II toxin-antitoxin (TA) system.</text>
</comment>
<dbReference type="InterPro" id="IPR051416">
    <property type="entry name" value="phD-YefM_TA_antitoxins"/>
</dbReference>
<dbReference type="RefSeq" id="WP_341371509.1">
    <property type="nucleotide sequence ID" value="NZ_JBBPCO010000012.1"/>
</dbReference>
<reference evidence="3 4" key="1">
    <citation type="submission" date="2024-04" db="EMBL/GenBank/DDBJ databases">
        <authorList>
            <person name="Abashina T."/>
            <person name="Shaikin A."/>
        </authorList>
    </citation>
    <scope>NUCLEOTIDE SEQUENCE [LARGE SCALE GENOMIC DNA]</scope>
    <source>
        <strain evidence="3 4">AAFK</strain>
    </source>
</reference>
<proteinExistence type="inferred from homology"/>
<evidence type="ECO:0000313" key="3">
    <source>
        <dbReference type="EMBL" id="MEK8090453.1"/>
    </source>
</evidence>
<comment type="caution">
    <text evidence="3">The sequence shown here is derived from an EMBL/GenBank/DDBJ whole genome shotgun (WGS) entry which is preliminary data.</text>
</comment>
<comment type="similarity">
    <text evidence="1 2">Belongs to the phD/YefM antitoxin family.</text>
</comment>
<evidence type="ECO:0000313" key="4">
    <source>
        <dbReference type="Proteomes" id="UP001446205"/>
    </source>
</evidence>
<dbReference type="PANTHER" id="PTHR35377:SF4">
    <property type="entry name" value="PREVENT-HOST-DEATH FAMILY PROTEIN"/>
    <property type="match status" value="1"/>
</dbReference>
<dbReference type="EMBL" id="JBBPCO010000012">
    <property type="protein sequence ID" value="MEK8090453.1"/>
    <property type="molecule type" value="Genomic_DNA"/>
</dbReference>
<evidence type="ECO:0000256" key="1">
    <source>
        <dbReference type="ARBA" id="ARBA00009981"/>
    </source>
</evidence>
<name>A0ABU9DCI8_9PROT</name>
<dbReference type="SUPFAM" id="SSF143120">
    <property type="entry name" value="YefM-like"/>
    <property type="match status" value="1"/>
</dbReference>
<dbReference type="InterPro" id="IPR006442">
    <property type="entry name" value="Antitoxin_Phd/YefM"/>
</dbReference>
<gene>
    <name evidence="3" type="ORF">WOB96_11860</name>
</gene>
<dbReference type="Gene3D" id="3.40.1620.10">
    <property type="entry name" value="YefM-like domain"/>
    <property type="match status" value="1"/>
</dbReference>
<protein>
    <recommendedName>
        <fullName evidence="2">Antitoxin</fullName>
    </recommendedName>
</protein>
<dbReference type="InterPro" id="IPR036165">
    <property type="entry name" value="YefM-like_sf"/>
</dbReference>
<dbReference type="Proteomes" id="UP001446205">
    <property type="component" value="Unassembled WGS sequence"/>
</dbReference>
<dbReference type="PANTHER" id="PTHR35377">
    <property type="entry name" value="ANTITOXIN VAPB49-RELATED-RELATED"/>
    <property type="match status" value="1"/>
</dbReference>
<dbReference type="Pfam" id="PF02604">
    <property type="entry name" value="PhdYeFM_antitox"/>
    <property type="match status" value="1"/>
</dbReference>
<organism evidence="3 4">
    <name type="scientific">Thermithiobacillus plumbiphilus</name>
    <dbReference type="NCBI Taxonomy" id="1729899"/>
    <lineage>
        <taxon>Bacteria</taxon>
        <taxon>Pseudomonadati</taxon>
        <taxon>Pseudomonadota</taxon>
        <taxon>Acidithiobacillia</taxon>
        <taxon>Acidithiobacillales</taxon>
        <taxon>Thermithiobacillaceae</taxon>
        <taxon>Thermithiobacillus</taxon>
    </lineage>
</organism>
<keyword evidence="4" id="KW-1185">Reference proteome</keyword>
<evidence type="ECO:0000256" key="2">
    <source>
        <dbReference type="RuleBase" id="RU362080"/>
    </source>
</evidence>